<protein>
    <submittedName>
        <fullName evidence="3">OLC1v1031826C1</fullName>
    </submittedName>
</protein>
<dbReference type="EMBL" id="OX459119">
    <property type="protein sequence ID" value="CAI9095805.1"/>
    <property type="molecule type" value="Genomic_DNA"/>
</dbReference>
<dbReference type="Pfam" id="PF03629">
    <property type="entry name" value="SASA"/>
    <property type="match status" value="1"/>
</dbReference>
<dbReference type="PANTHER" id="PTHR31988:SF20">
    <property type="entry name" value="SIALATE O-ACETYLESTERASE DOMAIN-CONTAINING PROTEIN"/>
    <property type="match status" value="1"/>
</dbReference>
<dbReference type="PANTHER" id="PTHR31988">
    <property type="entry name" value="ESTERASE, PUTATIVE (DUF303)-RELATED"/>
    <property type="match status" value="1"/>
</dbReference>
<reference evidence="3" key="1">
    <citation type="submission" date="2023-03" db="EMBL/GenBank/DDBJ databases">
        <authorList>
            <person name="Julca I."/>
        </authorList>
    </citation>
    <scope>NUCLEOTIDE SEQUENCE</scope>
</reference>
<organism evidence="3 4">
    <name type="scientific">Oldenlandia corymbosa var. corymbosa</name>
    <dbReference type="NCBI Taxonomy" id="529605"/>
    <lineage>
        <taxon>Eukaryota</taxon>
        <taxon>Viridiplantae</taxon>
        <taxon>Streptophyta</taxon>
        <taxon>Embryophyta</taxon>
        <taxon>Tracheophyta</taxon>
        <taxon>Spermatophyta</taxon>
        <taxon>Magnoliopsida</taxon>
        <taxon>eudicotyledons</taxon>
        <taxon>Gunneridae</taxon>
        <taxon>Pentapetalae</taxon>
        <taxon>asterids</taxon>
        <taxon>lamiids</taxon>
        <taxon>Gentianales</taxon>
        <taxon>Rubiaceae</taxon>
        <taxon>Rubioideae</taxon>
        <taxon>Spermacoceae</taxon>
        <taxon>Hedyotis-Oldenlandia complex</taxon>
        <taxon>Oldenlandia</taxon>
    </lineage>
</organism>
<evidence type="ECO:0000313" key="3">
    <source>
        <dbReference type="EMBL" id="CAI9095805.1"/>
    </source>
</evidence>
<proteinExistence type="predicted"/>
<sequence>MAGHGGLINGTWDGVVSPESRPNPNILKLNPMLQWEEAEEPLHAGIDPGPNGIGPGMPFANLLLQKIPNYGIIGLVPCAVSGTSIILWQKGTILYNQLMDRAMAALQNGDGNGNENVIEALLWYQGESDTTTLIDAKAYKARLQQFIMDLRTDLNLPDLLVLQVALASGLGKISKSQYVERVREAQLNIELPNVKYVDAMGLPLQPDNIHLTTSAQVRLGNMLSHEFTAHQNSFADV</sequence>
<name>A0AAV1CLF2_OLDCO</name>
<evidence type="ECO:0000256" key="1">
    <source>
        <dbReference type="ARBA" id="ARBA00022801"/>
    </source>
</evidence>
<dbReference type="Proteomes" id="UP001161247">
    <property type="component" value="Chromosome 2"/>
</dbReference>
<keyword evidence="1" id="KW-0378">Hydrolase</keyword>
<dbReference type="AlphaFoldDB" id="A0AAV1CLF2"/>
<dbReference type="SUPFAM" id="SSF52266">
    <property type="entry name" value="SGNH hydrolase"/>
    <property type="match status" value="1"/>
</dbReference>
<accession>A0AAV1CLF2</accession>
<dbReference type="InterPro" id="IPR036514">
    <property type="entry name" value="SGNH_hydro_sf"/>
</dbReference>
<evidence type="ECO:0000259" key="2">
    <source>
        <dbReference type="Pfam" id="PF03629"/>
    </source>
</evidence>
<keyword evidence="4" id="KW-1185">Reference proteome</keyword>
<dbReference type="InterPro" id="IPR005181">
    <property type="entry name" value="SASA"/>
</dbReference>
<feature type="domain" description="Sialate O-acetylesterase" evidence="2">
    <location>
        <begin position="1"/>
        <end position="227"/>
    </location>
</feature>
<gene>
    <name evidence="3" type="ORF">OLC1_LOCUS6696</name>
</gene>
<dbReference type="InterPro" id="IPR052940">
    <property type="entry name" value="Carb_Esterase_6"/>
</dbReference>
<dbReference type="GO" id="GO:0016787">
    <property type="term" value="F:hydrolase activity"/>
    <property type="evidence" value="ECO:0007669"/>
    <property type="project" value="UniProtKB-KW"/>
</dbReference>
<dbReference type="Gene3D" id="3.40.50.1110">
    <property type="entry name" value="SGNH hydrolase"/>
    <property type="match status" value="1"/>
</dbReference>
<evidence type="ECO:0000313" key="4">
    <source>
        <dbReference type="Proteomes" id="UP001161247"/>
    </source>
</evidence>